<feature type="compositionally biased region" description="Basic and acidic residues" evidence="1">
    <location>
        <begin position="129"/>
        <end position="148"/>
    </location>
</feature>
<feature type="compositionally biased region" description="Polar residues" evidence="1">
    <location>
        <begin position="180"/>
        <end position="189"/>
    </location>
</feature>
<reference evidence="2" key="2">
    <citation type="journal article" date="2022" name="Elife">
        <title>Obligate sexual reproduction of a homothallic fungus closely related to the Cryptococcus pathogenic species complex.</title>
        <authorList>
            <person name="Passer A.R."/>
            <person name="Clancey S.A."/>
            <person name="Shea T."/>
            <person name="David-Palma M."/>
            <person name="Averette A.F."/>
            <person name="Boekhout T."/>
            <person name="Porcel B.M."/>
            <person name="Nowrousian M."/>
            <person name="Cuomo C.A."/>
            <person name="Sun S."/>
            <person name="Heitman J."/>
            <person name="Coelho M.A."/>
        </authorList>
    </citation>
    <scope>NUCLEOTIDE SEQUENCE</scope>
    <source>
        <strain evidence="2">CBS 7841</strain>
    </source>
</reference>
<name>A0AAJ8JR33_9TREE</name>
<reference evidence="2" key="1">
    <citation type="submission" date="2016-06" db="EMBL/GenBank/DDBJ databases">
        <authorList>
            <person name="Cuomo C."/>
            <person name="Litvintseva A."/>
            <person name="Heitman J."/>
            <person name="Chen Y."/>
            <person name="Sun S."/>
            <person name="Springer D."/>
            <person name="Dromer F."/>
            <person name="Young S."/>
            <person name="Zeng Q."/>
            <person name="Chapman S."/>
            <person name="Gujja S."/>
            <person name="Saif S."/>
            <person name="Birren B."/>
        </authorList>
    </citation>
    <scope>NUCLEOTIDE SEQUENCE</scope>
    <source>
        <strain evidence="2">CBS 7841</strain>
    </source>
</reference>
<evidence type="ECO:0000313" key="2">
    <source>
        <dbReference type="EMBL" id="WVN86873.1"/>
    </source>
</evidence>
<feature type="region of interest" description="Disordered" evidence="1">
    <location>
        <begin position="1"/>
        <end position="353"/>
    </location>
</feature>
<proteinExistence type="predicted"/>
<feature type="compositionally biased region" description="Basic and acidic residues" evidence="1">
    <location>
        <begin position="667"/>
        <end position="676"/>
    </location>
</feature>
<reference evidence="2" key="3">
    <citation type="submission" date="2024-01" db="EMBL/GenBank/DDBJ databases">
        <authorList>
            <person name="Coelho M.A."/>
            <person name="David-Palma M."/>
            <person name="Shea T."/>
            <person name="Sun S."/>
            <person name="Cuomo C.A."/>
            <person name="Heitman J."/>
        </authorList>
    </citation>
    <scope>NUCLEOTIDE SEQUENCE</scope>
    <source>
        <strain evidence="2">CBS 7841</strain>
    </source>
</reference>
<dbReference type="KEGG" id="cdep:91086259"/>
<keyword evidence="3" id="KW-1185">Reference proteome</keyword>
<feature type="compositionally biased region" description="Basic and acidic residues" evidence="1">
    <location>
        <begin position="191"/>
        <end position="221"/>
    </location>
</feature>
<feature type="compositionally biased region" description="Low complexity" evidence="1">
    <location>
        <begin position="271"/>
        <end position="286"/>
    </location>
</feature>
<feature type="compositionally biased region" description="Basic and acidic residues" evidence="1">
    <location>
        <begin position="231"/>
        <end position="244"/>
    </location>
</feature>
<accession>A0AAJ8JR33</accession>
<gene>
    <name evidence="2" type="ORF">L203_102047</name>
</gene>
<feature type="compositionally biased region" description="Low complexity" evidence="1">
    <location>
        <begin position="160"/>
        <end position="179"/>
    </location>
</feature>
<protein>
    <submittedName>
        <fullName evidence="2">Uncharacterized protein</fullName>
    </submittedName>
</protein>
<feature type="region of interest" description="Disordered" evidence="1">
    <location>
        <begin position="380"/>
        <end position="510"/>
    </location>
</feature>
<feature type="compositionally biased region" description="Basic and acidic residues" evidence="1">
    <location>
        <begin position="321"/>
        <end position="353"/>
    </location>
</feature>
<feature type="compositionally biased region" description="Polar residues" evidence="1">
    <location>
        <begin position="57"/>
        <end position="110"/>
    </location>
</feature>
<dbReference type="GeneID" id="91086259"/>
<dbReference type="RefSeq" id="XP_066067573.1">
    <property type="nucleotide sequence ID" value="XM_066211476.1"/>
</dbReference>
<feature type="compositionally biased region" description="Basic and acidic residues" evidence="1">
    <location>
        <begin position="443"/>
        <end position="496"/>
    </location>
</feature>
<feature type="region of interest" description="Disordered" evidence="1">
    <location>
        <begin position="580"/>
        <end position="691"/>
    </location>
</feature>
<sequence length="691" mass="78597">MSEARIQLNIGNGTQATNGAEYNPHQSRYHTQAPQIVLDRPQPYHESWRPKPRETCDVQNTPELSNPGSDTGLPTPSLTASSWSINSVSDLRHLQQQQHHNETKSQSASPKSIPPQEQALDSLARLRQFKAEVEASRQARGASHDMKPAELAQMAESFLASQQQSQSPQPDVQAQSASQETLQQMANVTSEEEREKLVREHQLKEQLKARAKGEDAHKLKEQSPNSKNGRPRAEDLMEADKATRSDAVTSNTSALPDIPLHSPTISKQKTSLSSSRAPASHQSSTSLPQIHPPSFGNYTSSEDDSVPEKHSSGGNGVVDYRFGREDFTTNNRKPEIPLHERTRSKEMETHRSQDYIHHPKPLEREHPRLHDSRSLVDRIAGPQPLRPRSPSPARTARSTVSYRRPISPGPRERHYQSAGSPRRYLDRSPPLNAFSPRPYDTPFDYRRVPDLHDMYRDPRPTSDYRNFRNPRDPRINMLETRARGPAIDERNSRDPQDSYLQPPPFAYDRRDYDRSFPIERDAYGRHLDYRAASPPVNENVLSTIESLKAQLSSLQATALQQGYTTAPILREPERVRDYAERYDQPPPPRGYARAMSPPPRRLPPSVRRPISPPPLRRPLSPARRPISPPRRPISPGRSLPMDRAYPPREYPYNRLESRINPPRKRGLSFDRDDGRGPRIRPIPSGLMRDRM</sequence>
<dbReference type="Proteomes" id="UP000094043">
    <property type="component" value="Chromosome 2"/>
</dbReference>
<organism evidence="2 3">
    <name type="scientific">Cryptococcus depauperatus CBS 7841</name>
    <dbReference type="NCBI Taxonomy" id="1295531"/>
    <lineage>
        <taxon>Eukaryota</taxon>
        <taxon>Fungi</taxon>
        <taxon>Dikarya</taxon>
        <taxon>Basidiomycota</taxon>
        <taxon>Agaricomycotina</taxon>
        <taxon>Tremellomycetes</taxon>
        <taxon>Tremellales</taxon>
        <taxon>Cryptococcaceae</taxon>
        <taxon>Cryptococcus</taxon>
    </lineage>
</organism>
<evidence type="ECO:0000256" key="1">
    <source>
        <dbReference type="SAM" id="MobiDB-lite"/>
    </source>
</evidence>
<feature type="compositionally biased region" description="Basic and acidic residues" evidence="1">
    <location>
        <begin position="42"/>
        <end position="56"/>
    </location>
</feature>
<dbReference type="EMBL" id="CP143785">
    <property type="protein sequence ID" value="WVN86873.1"/>
    <property type="molecule type" value="Genomic_DNA"/>
</dbReference>
<evidence type="ECO:0000313" key="3">
    <source>
        <dbReference type="Proteomes" id="UP000094043"/>
    </source>
</evidence>
<feature type="compositionally biased region" description="Polar residues" evidence="1">
    <location>
        <begin position="9"/>
        <end position="34"/>
    </location>
</feature>
<dbReference type="AlphaFoldDB" id="A0AAJ8JR33"/>